<sequence>MFQRSKGWIPGLLSKPKNPHSLEHLKYLHSLLCKNQTVTEANRSLLVETLRSISEILIWGDQNDSSVFDFFLEKNMLSFFLRYLQQKSGRFICVQLLQTLNILFENIRNETSLYYLLSNNHINSIIVHKFDFSDEEVMAYYISFLKTLSFKLNRHTIHFFYNEHTNDFALYTEAIKFFNHSEAMVRIAVRTITLNVYRVDDKAMLRYIRNRTAAPYFSNLVWFIGNHILDLDMCVRNDADHQSRDRLADLVAEHLDHLHYLNDILCLNIDALNDVLTDQILNRLLIPLYVYSLTMRKRAADRLGDRKHVSSVVSLFLLSQVFLIISYAPLVRQLAEIIFQGEISLSRKEASPEMRVREFVPPAETLEKTLESNRGRQDAADDNGTLIHAGNSVFYARTESLTSGRGTGDVTPDSELPQSPSSEVFSGGEDMSSPNQNSTDEEKLLSTLGRSHRMDMPGPTSAEQGPATFSLDNRPYLEAVFNALECTENDYEALFALCLLYAMGHNEGIHQELMDSVLMPTERCETKDHYNVLLVERLIRIINLACQHGSKVRLSTLELTIRLLKLLVYKEDQSFLQDRHLACIENARECSTQLLRNFYKSEEIFLDMFEDEYTQMINRPLNVEYLTMDASILLPPTGTPLTGIDFNKRLPCGEVERSRRAIRVFFLVRDLSLTLLKEEELQLPLNRDQATVNTNDILDLNNSDLIACTVVVRETRKQERRFLVIDKLQMILVEPDTRRLGWGVVRFVGYLQDVEVTGDKEDSRSLHITIHKPASSQHTRPVPLLNARFIFDDHIRCMAAKQRLTKGRLKARQLKMHMIEKLIDIPGDSACRQRPLPGRSHPVRVVDAAASKEKAVRRPRSGHVSSAKSASTSGNDKETQHAVSAPPTAEEVEVAEEAASFAYQSFNQDTGGVSNNPPSLEGPQEIPLEDLSRKKKRHSGRKLSGTKLIGHSSSAHQSRSQSHSPRRQEHHQTKKGRATSLTVTINKPESSRPHSNSSPIPVSTSPAQSSTSSSENSPQTYGYTRDTSSQSPKTLRPADAPALSLVPMGDDQMNSEENMGPKLLPPTEVERIRSVSDVSSASSDNQSELARSNSSGSANSTKPLFAKKAASEAEVNTDLAGGQRVQMVHDPDESASKQLTKLAQIVQQHYGSVDEAEEHESSLDGSSKGGSIQNV</sequence>
<feature type="compositionally biased region" description="Low complexity" evidence="3">
    <location>
        <begin position="951"/>
        <end position="963"/>
    </location>
</feature>
<dbReference type="GO" id="GO:0005794">
    <property type="term" value="C:Golgi apparatus"/>
    <property type="evidence" value="ECO:0007669"/>
    <property type="project" value="TreeGrafter"/>
</dbReference>
<evidence type="ECO:0000259" key="4">
    <source>
        <dbReference type="Pfam" id="PF09758"/>
    </source>
</evidence>
<dbReference type="PANTHER" id="PTHR21481:SF0">
    <property type="entry name" value="PROTEIN CLEC16A"/>
    <property type="match status" value="1"/>
</dbReference>
<dbReference type="Pfam" id="PF19439">
    <property type="entry name" value="CLEC16A_C"/>
    <property type="match status" value="1"/>
</dbReference>
<organism evidence="6 7">
    <name type="scientific">Magallana gigas</name>
    <name type="common">Pacific oyster</name>
    <name type="synonym">Crassostrea gigas</name>
    <dbReference type="NCBI Taxonomy" id="29159"/>
    <lineage>
        <taxon>Eukaryota</taxon>
        <taxon>Metazoa</taxon>
        <taxon>Spiralia</taxon>
        <taxon>Lophotrochozoa</taxon>
        <taxon>Mollusca</taxon>
        <taxon>Bivalvia</taxon>
        <taxon>Autobranchia</taxon>
        <taxon>Pteriomorphia</taxon>
        <taxon>Ostreida</taxon>
        <taxon>Ostreoidea</taxon>
        <taxon>Ostreidae</taxon>
        <taxon>Magallana</taxon>
    </lineage>
</organism>
<feature type="region of interest" description="Disordered" evidence="3">
    <location>
        <begin position="402"/>
        <end position="442"/>
    </location>
</feature>
<dbReference type="GO" id="GO:1901096">
    <property type="term" value="P:regulation of autophagosome maturation"/>
    <property type="evidence" value="ECO:0007669"/>
    <property type="project" value="TreeGrafter"/>
</dbReference>
<feature type="compositionally biased region" description="Low complexity" evidence="3">
    <location>
        <begin position="1003"/>
        <end position="1020"/>
    </location>
</feature>
<feature type="compositionally biased region" description="Polar residues" evidence="3">
    <location>
        <begin position="1021"/>
        <end position="1033"/>
    </location>
</feature>
<keyword evidence="2" id="KW-0072">Autophagy</keyword>
<dbReference type="AlphaFoldDB" id="A0A8W8HKW7"/>
<evidence type="ECO:0000313" key="6">
    <source>
        <dbReference type="EnsemblMetazoa" id="G1003.2:cds"/>
    </source>
</evidence>
<feature type="compositionally biased region" description="Basic and acidic residues" evidence="3">
    <location>
        <begin position="365"/>
        <end position="379"/>
    </location>
</feature>
<reference evidence="6" key="1">
    <citation type="submission" date="2022-08" db="UniProtKB">
        <authorList>
            <consortium name="EnsemblMetazoa"/>
        </authorList>
    </citation>
    <scope>IDENTIFICATION</scope>
    <source>
        <strain evidence="6">05x7-T-G4-1.051#20</strain>
    </source>
</reference>
<evidence type="ECO:0000313" key="7">
    <source>
        <dbReference type="Proteomes" id="UP000005408"/>
    </source>
</evidence>
<dbReference type="InterPro" id="IPR019155">
    <property type="entry name" value="CLEC16A/TT9_N"/>
</dbReference>
<name>A0A8W8HKW7_MAGGI</name>
<feature type="compositionally biased region" description="Polar residues" evidence="3">
    <location>
        <begin position="1085"/>
        <end position="1102"/>
    </location>
</feature>
<dbReference type="InterPro" id="IPR045820">
    <property type="entry name" value="CLEC16A/TT9_C"/>
</dbReference>
<dbReference type="GO" id="GO:0007034">
    <property type="term" value="P:vacuolar transport"/>
    <property type="evidence" value="ECO:0007669"/>
    <property type="project" value="TreeGrafter"/>
</dbReference>
<comment type="similarity">
    <text evidence="1">Belongs to the CLEC16A/gop-1 family.</text>
</comment>
<feature type="compositionally biased region" description="Polar residues" evidence="3">
    <location>
        <begin position="907"/>
        <end position="918"/>
    </location>
</feature>
<dbReference type="GO" id="GO:0005770">
    <property type="term" value="C:late endosome"/>
    <property type="evidence" value="ECO:0007669"/>
    <property type="project" value="TreeGrafter"/>
</dbReference>
<proteinExistence type="inferred from homology"/>
<dbReference type="GO" id="GO:0016197">
    <property type="term" value="P:endosomal transport"/>
    <property type="evidence" value="ECO:0007669"/>
    <property type="project" value="TreeGrafter"/>
</dbReference>
<accession>A0A8W8HKW7</accession>
<evidence type="ECO:0000256" key="1">
    <source>
        <dbReference type="ARBA" id="ARBA00006441"/>
    </source>
</evidence>
<feature type="domain" description="FPL" evidence="4">
    <location>
        <begin position="50"/>
        <end position="197"/>
    </location>
</feature>
<feature type="region of interest" description="Disordered" evidence="3">
    <location>
        <begin position="362"/>
        <end position="385"/>
    </location>
</feature>
<evidence type="ECO:0000256" key="3">
    <source>
        <dbReference type="SAM" id="MobiDB-lite"/>
    </source>
</evidence>
<keyword evidence="7" id="KW-1185">Reference proteome</keyword>
<feature type="compositionally biased region" description="Polar residues" evidence="3">
    <location>
        <begin position="863"/>
        <end position="874"/>
    </location>
</feature>
<feature type="compositionally biased region" description="Polar residues" evidence="3">
    <location>
        <begin position="979"/>
        <end position="1002"/>
    </location>
</feature>
<evidence type="ECO:0008006" key="8">
    <source>
        <dbReference type="Google" id="ProtNLM"/>
    </source>
</evidence>
<feature type="region of interest" description="Disordered" evidence="3">
    <location>
        <begin position="850"/>
        <end position="894"/>
    </location>
</feature>
<feature type="compositionally biased region" description="Low complexity" evidence="3">
    <location>
        <begin position="1075"/>
        <end position="1084"/>
    </location>
</feature>
<dbReference type="Pfam" id="PF09758">
    <property type="entry name" value="FPL"/>
    <property type="match status" value="1"/>
</dbReference>
<dbReference type="Proteomes" id="UP000005408">
    <property type="component" value="Unassembled WGS sequence"/>
</dbReference>
<dbReference type="EnsemblMetazoa" id="G1003.2">
    <property type="protein sequence ID" value="G1003.2:cds"/>
    <property type="gene ID" value="G1003"/>
</dbReference>
<dbReference type="GO" id="GO:0006914">
    <property type="term" value="P:autophagy"/>
    <property type="evidence" value="ECO:0007669"/>
    <property type="project" value="UniProtKB-KW"/>
</dbReference>
<feature type="compositionally biased region" description="Polar residues" evidence="3">
    <location>
        <begin position="1136"/>
        <end position="1150"/>
    </location>
</feature>
<feature type="compositionally biased region" description="Polar residues" evidence="3">
    <location>
        <begin position="1163"/>
        <end position="1175"/>
    </location>
</feature>
<dbReference type="InterPro" id="IPR039272">
    <property type="entry name" value="CLEC16A/TT9"/>
</dbReference>
<evidence type="ECO:0000259" key="5">
    <source>
        <dbReference type="Pfam" id="PF19439"/>
    </source>
</evidence>
<dbReference type="PANTHER" id="PTHR21481">
    <property type="entry name" value="PROTEIN CLEC16A"/>
    <property type="match status" value="1"/>
</dbReference>
<protein>
    <recommendedName>
        <fullName evidence="8">Protein CLEC16A</fullName>
    </recommendedName>
</protein>
<evidence type="ECO:0000256" key="2">
    <source>
        <dbReference type="ARBA" id="ARBA00023006"/>
    </source>
</evidence>
<feature type="region of interest" description="Disordered" evidence="3">
    <location>
        <begin position="907"/>
        <end position="1175"/>
    </location>
</feature>
<feature type="domain" description="CLEC16A/TT9 C-terminal" evidence="5">
    <location>
        <begin position="243"/>
        <end position="826"/>
    </location>
</feature>